<accession>A0A5R8KEE7</accession>
<dbReference type="Proteomes" id="UP000306196">
    <property type="component" value="Unassembled WGS sequence"/>
</dbReference>
<sequence>MKTKTRKSQGFTLAETALSVGLASSVVAALVGLIPVSLNTLREAGARTAEARIAQFVAADYRMRDWQEVLNQRQSSESEDFFFDGQGMRLENDAADRIFTARVAVADAEPLPGAENWGSNPKLKALQILVTDRMNAEQAFATPELCRSTQVLLAQTDKLPSTSPTP</sequence>
<evidence type="ECO:0000313" key="1">
    <source>
        <dbReference type="EMBL" id="TLD70617.1"/>
    </source>
</evidence>
<organism evidence="1 2">
    <name type="scientific">Phragmitibacter flavus</name>
    <dbReference type="NCBI Taxonomy" id="2576071"/>
    <lineage>
        <taxon>Bacteria</taxon>
        <taxon>Pseudomonadati</taxon>
        <taxon>Verrucomicrobiota</taxon>
        <taxon>Verrucomicrobiia</taxon>
        <taxon>Verrucomicrobiales</taxon>
        <taxon>Verrucomicrobiaceae</taxon>
        <taxon>Phragmitibacter</taxon>
    </lineage>
</organism>
<dbReference type="AlphaFoldDB" id="A0A5R8KEE7"/>
<dbReference type="NCBIfam" id="TIGR02598">
    <property type="entry name" value="Verru_Chthon cassette protein B"/>
    <property type="match status" value="1"/>
</dbReference>
<comment type="caution">
    <text evidence="1">The sequence shown here is derived from an EMBL/GenBank/DDBJ whole genome shotgun (WGS) entry which is preliminary data.</text>
</comment>
<name>A0A5R8KEE7_9BACT</name>
<dbReference type="EMBL" id="VAUV01000008">
    <property type="protein sequence ID" value="TLD70617.1"/>
    <property type="molecule type" value="Genomic_DNA"/>
</dbReference>
<keyword evidence="2" id="KW-1185">Reference proteome</keyword>
<protein>
    <submittedName>
        <fullName evidence="1">Verru_Chthon cassette protein B</fullName>
    </submittedName>
</protein>
<dbReference type="InterPro" id="IPR019838">
    <property type="entry name" value="Verru/Chthon_B"/>
</dbReference>
<proteinExistence type="predicted"/>
<gene>
    <name evidence="1" type="primary">vccB</name>
    <name evidence="1" type="ORF">FEM03_12025</name>
</gene>
<evidence type="ECO:0000313" key="2">
    <source>
        <dbReference type="Proteomes" id="UP000306196"/>
    </source>
</evidence>
<dbReference type="OrthoDB" id="192744at2"/>
<reference evidence="1 2" key="1">
    <citation type="submission" date="2019-05" db="EMBL/GenBank/DDBJ databases">
        <title>Verrucobacter flavum gen. nov., sp. nov. a new member of the family Verrucomicrobiaceae.</title>
        <authorList>
            <person name="Szuroczki S."/>
            <person name="Abbaszade G."/>
            <person name="Szabo A."/>
            <person name="Felfoldi T."/>
            <person name="Schumann P."/>
            <person name="Boka K."/>
            <person name="Keki Z."/>
            <person name="Toumi M."/>
            <person name="Toth E."/>
        </authorList>
    </citation>
    <scope>NUCLEOTIDE SEQUENCE [LARGE SCALE GENOMIC DNA]</scope>
    <source>
        <strain evidence="1 2">MG-N-17</strain>
    </source>
</reference>